<evidence type="ECO:0000256" key="4">
    <source>
        <dbReference type="SAM" id="SignalP"/>
    </source>
</evidence>
<feature type="compositionally biased region" description="Low complexity" evidence="3">
    <location>
        <begin position="299"/>
        <end position="308"/>
    </location>
</feature>
<evidence type="ECO:0000256" key="3">
    <source>
        <dbReference type="SAM" id="MobiDB-lite"/>
    </source>
</evidence>
<evidence type="ECO:0000313" key="7">
    <source>
        <dbReference type="RefSeq" id="XP_013379056.1"/>
    </source>
</evidence>
<dbReference type="OrthoDB" id="5982253at2759"/>
<dbReference type="AlphaFoldDB" id="A0A1S3H0Q4"/>
<dbReference type="Gene3D" id="2.10.25.10">
    <property type="entry name" value="Laminin"/>
    <property type="match status" value="1"/>
</dbReference>
<dbReference type="InParanoid" id="A0A1S3H0Q4"/>
<evidence type="ECO:0000313" key="6">
    <source>
        <dbReference type="Proteomes" id="UP000085678"/>
    </source>
</evidence>
<keyword evidence="1" id="KW-0245">EGF-like domain</keyword>
<feature type="chain" id="PRO_5010288107" evidence="4">
    <location>
        <begin position="20"/>
        <end position="402"/>
    </location>
</feature>
<gene>
    <name evidence="7" type="primary">LOC106150668</name>
</gene>
<reference evidence="7" key="1">
    <citation type="submission" date="2025-08" db="UniProtKB">
        <authorList>
            <consortium name="RefSeq"/>
        </authorList>
    </citation>
    <scope>IDENTIFICATION</scope>
    <source>
        <tissue evidence="7">Gonads</tissue>
    </source>
</reference>
<keyword evidence="2" id="KW-1015">Disulfide bond</keyword>
<name>A0A1S3H0Q4_LINAN</name>
<protein>
    <submittedName>
        <fullName evidence="7">Uncharacterized protein LOC106150668</fullName>
    </submittedName>
</protein>
<dbReference type="InterPro" id="IPR001881">
    <property type="entry name" value="EGF-like_Ca-bd_dom"/>
</dbReference>
<proteinExistence type="predicted"/>
<dbReference type="Proteomes" id="UP000085678">
    <property type="component" value="Unplaced"/>
</dbReference>
<sequence length="402" mass="39975">MLVVYHSIVVVSLISVITASDQYLQNADLPTLFHEISTTRQECFAECTKLKPAGPHGFECLQAKYESARSVCVLFLDKNECVNGTNQCQETCVNTVGSYRCMGSSGLLLDPDRIPSTFGGGTFTNLGTTGRDGPTSVGSHYDGTGLQGLVTVTNGTQYITIPSNGTYRIEAAGAAGGCDSSGCTYRSYGAYVVGDFTLYAGDQLKILVGQMGGENSHSSSGGGGGTFLTYADNTPIIIAGGGGGIEGATKRRAACGGTTNTTGNSGYSSSTIWPGGSNGEGASTADTGNSGGGGGGLLTNGRSSTEFGGSYGTGGEGGFAFVNGGTGGRPKSYLGWGGFGGGAGAYGFGGGAGGGGGYSGGASGDNSVNSCGGGGGSYNAGDNASGQDDYNNGHGYLIITRI</sequence>
<dbReference type="InterPro" id="IPR049883">
    <property type="entry name" value="NOTCH1_EGF-like"/>
</dbReference>
<dbReference type="GO" id="GO:0005509">
    <property type="term" value="F:calcium ion binding"/>
    <property type="evidence" value="ECO:0007669"/>
    <property type="project" value="InterPro"/>
</dbReference>
<evidence type="ECO:0000256" key="1">
    <source>
        <dbReference type="ARBA" id="ARBA00022536"/>
    </source>
</evidence>
<dbReference type="CDD" id="cd00054">
    <property type="entry name" value="EGF_CA"/>
    <property type="match status" value="1"/>
</dbReference>
<dbReference type="GeneID" id="106150668"/>
<keyword evidence="6" id="KW-1185">Reference proteome</keyword>
<dbReference type="SMART" id="SM00179">
    <property type="entry name" value="EGF_CA"/>
    <property type="match status" value="1"/>
</dbReference>
<dbReference type="PANTHER" id="PTHR31535">
    <property type="match status" value="1"/>
</dbReference>
<feature type="signal peptide" evidence="4">
    <location>
        <begin position="1"/>
        <end position="19"/>
    </location>
</feature>
<organism evidence="6 7">
    <name type="scientific">Lingula anatina</name>
    <name type="common">Brachiopod</name>
    <name type="synonym">Lingula unguis</name>
    <dbReference type="NCBI Taxonomy" id="7574"/>
    <lineage>
        <taxon>Eukaryota</taxon>
        <taxon>Metazoa</taxon>
        <taxon>Spiralia</taxon>
        <taxon>Lophotrochozoa</taxon>
        <taxon>Brachiopoda</taxon>
        <taxon>Linguliformea</taxon>
        <taxon>Lingulata</taxon>
        <taxon>Lingulida</taxon>
        <taxon>Linguloidea</taxon>
        <taxon>Lingulidae</taxon>
        <taxon>Lingula</taxon>
    </lineage>
</organism>
<feature type="region of interest" description="Disordered" evidence="3">
    <location>
        <begin position="266"/>
        <end position="310"/>
    </location>
</feature>
<evidence type="ECO:0000259" key="5">
    <source>
        <dbReference type="SMART" id="SM00179"/>
    </source>
</evidence>
<accession>A0A1S3H0Q4</accession>
<evidence type="ECO:0000256" key="2">
    <source>
        <dbReference type="ARBA" id="ARBA00023157"/>
    </source>
</evidence>
<dbReference type="Pfam" id="PF07645">
    <property type="entry name" value="EGF_CA"/>
    <property type="match status" value="1"/>
</dbReference>
<feature type="domain" description="EGF-like calcium-binding" evidence="5">
    <location>
        <begin position="77"/>
        <end position="116"/>
    </location>
</feature>
<dbReference type="KEGG" id="lak:106150668"/>
<dbReference type="SUPFAM" id="SSF57196">
    <property type="entry name" value="EGF/Laminin"/>
    <property type="match status" value="1"/>
</dbReference>
<dbReference type="RefSeq" id="XP_013379056.1">
    <property type="nucleotide sequence ID" value="XM_013523602.1"/>
</dbReference>
<dbReference type="STRING" id="7574.A0A1S3H0Q4"/>
<keyword evidence="4" id="KW-0732">Signal</keyword>
<feature type="compositionally biased region" description="Gly residues" evidence="3">
    <location>
        <begin position="289"/>
        <end position="298"/>
    </location>
</feature>
<dbReference type="PANTHER" id="PTHR31535:SF3">
    <property type="entry name" value="REGULATORY PROTEIN ZESTE"/>
    <property type="match status" value="1"/>
</dbReference>